<evidence type="ECO:0000256" key="4">
    <source>
        <dbReference type="ARBA" id="ARBA00023180"/>
    </source>
</evidence>
<dbReference type="PANTHER" id="PTHR11461:SF211">
    <property type="entry name" value="GH10112P-RELATED"/>
    <property type="match status" value="1"/>
</dbReference>
<evidence type="ECO:0000259" key="5">
    <source>
        <dbReference type="Pfam" id="PF00079"/>
    </source>
</evidence>
<dbReference type="SUPFAM" id="SSF56574">
    <property type="entry name" value="Serpins"/>
    <property type="match status" value="1"/>
</dbReference>
<comment type="similarity">
    <text evidence="1">Belongs to the serpin family.</text>
</comment>
<dbReference type="OrthoDB" id="6419887at2759"/>
<keyword evidence="7" id="KW-1185">Reference proteome</keyword>
<dbReference type="GO" id="GO:0005615">
    <property type="term" value="C:extracellular space"/>
    <property type="evidence" value="ECO:0007669"/>
    <property type="project" value="InterPro"/>
</dbReference>
<evidence type="ECO:0000256" key="2">
    <source>
        <dbReference type="ARBA" id="ARBA00022690"/>
    </source>
</evidence>
<proteinExistence type="inferred from homology"/>
<keyword evidence="2" id="KW-0646">Protease inhibitor</keyword>
<evidence type="ECO:0000256" key="1">
    <source>
        <dbReference type="ARBA" id="ARBA00009500"/>
    </source>
</evidence>
<keyword evidence="3" id="KW-0722">Serine protease inhibitor</keyword>
<protein>
    <recommendedName>
        <fullName evidence="5">Serpin domain-containing protein</fullName>
    </recommendedName>
</protein>
<reference evidence="6 7" key="1">
    <citation type="journal article" date="2018" name="Gigascience">
        <title>Genomes of trombidid mites reveal novel predicted allergens and laterally-transferred genes associated with secondary metabolism.</title>
        <authorList>
            <person name="Dong X."/>
            <person name="Chaisiri K."/>
            <person name="Xia D."/>
            <person name="Armstrong S.D."/>
            <person name="Fang Y."/>
            <person name="Donnelly M.J."/>
            <person name="Kadowaki T."/>
            <person name="McGarry J.W."/>
            <person name="Darby A.C."/>
            <person name="Makepeace B.L."/>
        </authorList>
    </citation>
    <scope>NUCLEOTIDE SEQUENCE [LARGE SCALE GENOMIC DNA]</scope>
    <source>
        <strain evidence="6">UoL-UT</strain>
    </source>
</reference>
<dbReference type="Gene3D" id="3.30.497.10">
    <property type="entry name" value="Antithrombin, subunit I, domain 2"/>
    <property type="match status" value="1"/>
</dbReference>
<feature type="domain" description="Serpin" evidence="5">
    <location>
        <begin position="9"/>
        <end position="116"/>
    </location>
</feature>
<evidence type="ECO:0000313" key="6">
    <source>
        <dbReference type="EMBL" id="RWS19595.1"/>
    </source>
</evidence>
<dbReference type="InterPro" id="IPR042185">
    <property type="entry name" value="Serpin_sf_2"/>
</dbReference>
<gene>
    <name evidence="6" type="ORF">B4U80_12259</name>
</gene>
<organism evidence="6 7">
    <name type="scientific">Leptotrombidium deliense</name>
    <dbReference type="NCBI Taxonomy" id="299467"/>
    <lineage>
        <taxon>Eukaryota</taxon>
        <taxon>Metazoa</taxon>
        <taxon>Ecdysozoa</taxon>
        <taxon>Arthropoda</taxon>
        <taxon>Chelicerata</taxon>
        <taxon>Arachnida</taxon>
        <taxon>Acari</taxon>
        <taxon>Acariformes</taxon>
        <taxon>Trombidiformes</taxon>
        <taxon>Prostigmata</taxon>
        <taxon>Anystina</taxon>
        <taxon>Parasitengona</taxon>
        <taxon>Trombiculoidea</taxon>
        <taxon>Trombiculidae</taxon>
        <taxon>Leptotrombidium</taxon>
    </lineage>
</organism>
<dbReference type="InterPro" id="IPR023796">
    <property type="entry name" value="Serpin_dom"/>
</dbReference>
<evidence type="ECO:0000256" key="3">
    <source>
        <dbReference type="ARBA" id="ARBA00022900"/>
    </source>
</evidence>
<dbReference type="Pfam" id="PF00079">
    <property type="entry name" value="Serpin"/>
    <property type="match status" value="1"/>
</dbReference>
<dbReference type="EMBL" id="NCKV01024566">
    <property type="protein sequence ID" value="RWS19595.1"/>
    <property type="molecule type" value="Genomic_DNA"/>
</dbReference>
<dbReference type="PANTHER" id="PTHR11461">
    <property type="entry name" value="SERINE PROTEASE INHIBITOR, SERPIN"/>
    <property type="match status" value="1"/>
</dbReference>
<dbReference type="GO" id="GO:0004867">
    <property type="term" value="F:serine-type endopeptidase inhibitor activity"/>
    <property type="evidence" value="ECO:0007669"/>
    <property type="project" value="UniProtKB-KW"/>
</dbReference>
<dbReference type="Gene3D" id="2.30.39.10">
    <property type="entry name" value="Alpha-1-antitrypsin, domain 1"/>
    <property type="match status" value="1"/>
</dbReference>
<dbReference type="InterPro" id="IPR036186">
    <property type="entry name" value="Serpin_sf"/>
</dbReference>
<keyword evidence="4" id="KW-0325">Glycoprotein</keyword>
<name>A0A443RWQ6_9ACAR</name>
<dbReference type="InterPro" id="IPR042178">
    <property type="entry name" value="Serpin_sf_1"/>
</dbReference>
<dbReference type="InterPro" id="IPR000215">
    <property type="entry name" value="Serpin_fam"/>
</dbReference>
<evidence type="ECO:0000313" key="7">
    <source>
        <dbReference type="Proteomes" id="UP000288716"/>
    </source>
</evidence>
<dbReference type="AlphaFoldDB" id="A0A443RWQ6"/>
<sequence length="119" mass="12871">MNKPNATSLPVSVYLPKFDVDYTITDLLGVLSSLGADVTSALTPLNPGLVITDAFQSARIKVYEAGTEAAAVTVFTGTRTAVRPAPNPIIFQADHPFSYCIRDMRRGINMFCGTVLKFE</sequence>
<comment type="caution">
    <text evidence="6">The sequence shown here is derived from an EMBL/GenBank/DDBJ whole genome shotgun (WGS) entry which is preliminary data.</text>
</comment>
<accession>A0A443RWQ6</accession>
<dbReference type="VEuPathDB" id="VectorBase:LDEU012445"/>
<dbReference type="Proteomes" id="UP000288716">
    <property type="component" value="Unassembled WGS sequence"/>
</dbReference>